<dbReference type="CTD" id="43309"/>
<dbReference type="GO" id="GO:0030425">
    <property type="term" value="C:dendrite"/>
    <property type="evidence" value="ECO:0007669"/>
    <property type="project" value="TreeGrafter"/>
</dbReference>
<dbReference type="Proteomes" id="UP000515162">
    <property type="component" value="Chromosome 3R"/>
</dbReference>
<feature type="transmembrane region" description="Helical" evidence="8">
    <location>
        <begin position="183"/>
        <end position="205"/>
    </location>
</feature>
<keyword evidence="3 8" id="KW-0812">Transmembrane</keyword>
<feature type="transmembrane region" description="Helical" evidence="8">
    <location>
        <begin position="91"/>
        <end position="108"/>
    </location>
</feature>
<feature type="transmembrane region" description="Helical" evidence="8">
    <location>
        <begin position="145"/>
        <end position="163"/>
    </location>
</feature>
<name>A0A6P8KR79_DROMA</name>
<comment type="caution">
    <text evidence="8">Lacks conserved residue(s) required for the propagation of feature annotation.</text>
</comment>
<dbReference type="PANTHER" id="PTHR21143:SF131">
    <property type="entry name" value="GUSTATORY AND ODORANT RECEPTOR 63A-RELATED"/>
    <property type="match status" value="1"/>
</dbReference>
<feature type="transmembrane region" description="Helical" evidence="8">
    <location>
        <begin position="370"/>
        <end position="390"/>
    </location>
</feature>
<organism evidence="9 10">
    <name type="scientific">Drosophila mauritiana</name>
    <name type="common">Fruit fly</name>
    <dbReference type="NCBI Taxonomy" id="7226"/>
    <lineage>
        <taxon>Eukaryota</taxon>
        <taxon>Metazoa</taxon>
        <taxon>Ecdysozoa</taxon>
        <taxon>Arthropoda</taxon>
        <taxon>Hexapoda</taxon>
        <taxon>Insecta</taxon>
        <taxon>Pterygota</taxon>
        <taxon>Neoptera</taxon>
        <taxon>Endopterygota</taxon>
        <taxon>Diptera</taxon>
        <taxon>Brachycera</taxon>
        <taxon>Muscomorpha</taxon>
        <taxon>Ephydroidea</taxon>
        <taxon>Drosophilidae</taxon>
        <taxon>Drosophila</taxon>
        <taxon>Sophophora</taxon>
    </lineage>
</organism>
<evidence type="ECO:0000256" key="1">
    <source>
        <dbReference type="ARBA" id="ARBA00004651"/>
    </source>
</evidence>
<comment type="subcellular location">
    <subcellularLocation>
        <location evidence="1 8">Cell membrane</location>
        <topology evidence="1 8">Multi-pass membrane protein</topology>
    </subcellularLocation>
</comment>
<evidence type="ECO:0000256" key="5">
    <source>
        <dbReference type="ARBA" id="ARBA00023136"/>
    </source>
</evidence>
<dbReference type="InterPro" id="IPR013604">
    <property type="entry name" value="7TM_chemorcpt"/>
</dbReference>
<gene>
    <name evidence="10" type="primary">LOC117144635</name>
</gene>
<protein>
    <recommendedName>
        <fullName evidence="8">Gustatory receptor</fullName>
    </recommendedName>
</protein>
<evidence type="ECO:0000256" key="2">
    <source>
        <dbReference type="ARBA" id="ARBA00022475"/>
    </source>
</evidence>
<keyword evidence="9" id="KW-1185">Reference proteome</keyword>
<dbReference type="AlphaFoldDB" id="A0A6P8KR79"/>
<dbReference type="GeneID" id="117144635"/>
<feature type="transmembrane region" description="Helical" evidence="8">
    <location>
        <begin position="245"/>
        <end position="266"/>
    </location>
</feature>
<keyword evidence="2 8" id="KW-1003">Cell membrane</keyword>
<evidence type="ECO:0000256" key="7">
    <source>
        <dbReference type="ARBA" id="ARBA00023224"/>
    </source>
</evidence>
<comment type="similarity">
    <text evidence="8">Belongs to the insect chemoreceptor superfamily. Gustatory receptor (GR) family.</text>
</comment>
<dbReference type="RefSeq" id="XP_033165821.1">
    <property type="nucleotide sequence ID" value="XM_033309930.1"/>
</dbReference>
<dbReference type="GO" id="GO:0033041">
    <property type="term" value="F:sweet taste receptor activity"/>
    <property type="evidence" value="ECO:0007669"/>
    <property type="project" value="TreeGrafter"/>
</dbReference>
<sequence length="412" mass="47499">MEANRSRLLAAARPYLQIYSIFGLTPPTQFFTRTLHKRRRGILILGYACFLISISLMVIYECYANIVALRKDIHQFHAEDFSNVMGNTQKVLVVAMFVWNQLNILLNFRRLARIYDDIADLEIELNKASSGFVGQRHRWSLRFRLALSVGLWIVLLVGLTPRFTLVALGPFLHWTNKVLTEIILIMVQLKCTEYCVFVLLIYELILRGHHILQQIGVELEGNQSRDSVQELCVALKRNQLLAGRIWGLVNEVSLYFTFSLTLLFLYNELSILHIVNWALIKSVNPNECCQYRRIGTCLLLSINIFLSCLYSEFCIQAYNSIPRVLHQMNCLPAAEEYPILKMGLGEYSLQMEHLKLIFTCGGLFDINLKFFGGMVVTLFGYVIILVQFKIQFFAQTNFMQNINSTEMKAYTA</sequence>
<dbReference type="PANTHER" id="PTHR21143">
    <property type="entry name" value="INVERTEBRATE GUSTATORY RECEPTOR"/>
    <property type="match status" value="1"/>
</dbReference>
<evidence type="ECO:0000256" key="4">
    <source>
        <dbReference type="ARBA" id="ARBA00022989"/>
    </source>
</evidence>
<proteinExistence type="inferred from homology"/>
<evidence type="ECO:0000313" key="9">
    <source>
        <dbReference type="Proteomes" id="UP000515162"/>
    </source>
</evidence>
<dbReference type="GO" id="GO:0030424">
    <property type="term" value="C:axon"/>
    <property type="evidence" value="ECO:0007669"/>
    <property type="project" value="TreeGrafter"/>
</dbReference>
<accession>A0A6P8KR79</accession>
<keyword evidence="5 8" id="KW-0472">Membrane</keyword>
<evidence type="ECO:0000313" key="10">
    <source>
        <dbReference type="RefSeq" id="XP_033165821.1"/>
    </source>
</evidence>
<dbReference type="GO" id="GO:0043025">
    <property type="term" value="C:neuronal cell body"/>
    <property type="evidence" value="ECO:0007669"/>
    <property type="project" value="TreeGrafter"/>
</dbReference>
<evidence type="ECO:0000256" key="8">
    <source>
        <dbReference type="RuleBase" id="RU363108"/>
    </source>
</evidence>
<keyword evidence="6 8" id="KW-0675">Receptor</keyword>
<dbReference type="GO" id="GO:0007165">
    <property type="term" value="P:signal transduction"/>
    <property type="evidence" value="ECO:0007669"/>
    <property type="project" value="UniProtKB-KW"/>
</dbReference>
<keyword evidence="7 8" id="KW-0807">Transducer</keyword>
<reference evidence="10" key="1">
    <citation type="submission" date="2025-08" db="UniProtKB">
        <authorList>
            <consortium name="RefSeq"/>
        </authorList>
    </citation>
    <scope>IDENTIFICATION</scope>
    <source>
        <strain evidence="10">Mau12</strain>
        <tissue evidence="10">Whole Body</tissue>
    </source>
</reference>
<keyword evidence="4 8" id="KW-1133">Transmembrane helix</keyword>
<evidence type="ECO:0000256" key="3">
    <source>
        <dbReference type="ARBA" id="ARBA00022692"/>
    </source>
</evidence>
<evidence type="ECO:0000256" key="6">
    <source>
        <dbReference type="ARBA" id="ARBA00023170"/>
    </source>
</evidence>
<feature type="transmembrane region" description="Helical" evidence="8">
    <location>
        <begin position="42"/>
        <end position="60"/>
    </location>
</feature>
<dbReference type="GO" id="GO:0005886">
    <property type="term" value="C:plasma membrane"/>
    <property type="evidence" value="ECO:0007669"/>
    <property type="project" value="UniProtKB-SubCell"/>
</dbReference>
<dbReference type="Pfam" id="PF08395">
    <property type="entry name" value="7tm_7"/>
    <property type="match status" value="1"/>
</dbReference>
<comment type="function">
    <text evidence="8">Gustatory receptor which mediates acceptance or avoidance behavior, depending on its substrates.</text>
</comment>